<dbReference type="SMART" id="SM00283">
    <property type="entry name" value="MA"/>
    <property type="match status" value="1"/>
</dbReference>
<dbReference type="PANTHER" id="PTHR32089:SF118">
    <property type="entry name" value="HEME-BASED AEROTACTIC TRANSDUCER HEMAT"/>
    <property type="match status" value="1"/>
</dbReference>
<dbReference type="Pfam" id="PF11563">
    <property type="entry name" value="Protoglobin"/>
    <property type="match status" value="1"/>
</dbReference>
<proteinExistence type="inferred from homology"/>
<evidence type="ECO:0000313" key="6">
    <source>
        <dbReference type="Proteomes" id="UP001619911"/>
    </source>
</evidence>
<dbReference type="InterPro" id="IPR012292">
    <property type="entry name" value="Globin/Proto"/>
</dbReference>
<dbReference type="InterPro" id="IPR044398">
    <property type="entry name" value="Globin-sensor_dom"/>
</dbReference>
<keyword evidence="1 3" id="KW-0807">Transducer</keyword>
<evidence type="ECO:0000256" key="1">
    <source>
        <dbReference type="ARBA" id="ARBA00023224"/>
    </source>
</evidence>
<evidence type="ECO:0000256" key="3">
    <source>
        <dbReference type="PROSITE-ProRule" id="PRU00284"/>
    </source>
</evidence>
<dbReference type="PRINTS" id="PR00260">
    <property type="entry name" value="CHEMTRNSDUCR"/>
</dbReference>
<sequence>MFGLMKSRNEKKSWLKHPEKMNVIINVQDPSVLMKMDMIRLSKEDMRILQRVQPIVASNMSKLVEQFYEEILQVKRLKEIILQHSTIERLQQKLSAHLLEMFSGKIDQDYLDRRLRVGRTHYRIGLNPSWYMGAFQNLQSTLFSIIYSEVTDKDEVRAILSVINKMLSFEQQLVLEAYERETLQMLRAQFERGKSDLQNKVMAISEGLAALAEETQISVESLSTNIQEVNETTTESNELAVLAKKHAVEGGDKLTELLEKVSVIKRFTEEMNELIYKLGESSNQISSVLRIVQGIADQTNLLALNSAIEAARAGEHGKGFAVVSQEVRKLAEQTKHSIAEIHSLIAASDQYNHQVMVSLKQVEGAVQAGILATEQTNVFFQEIIHSIQQSGKTVLTVQGQTGELLQAVSEIEKATASVSTAAEQLNETMK</sequence>
<dbReference type="InterPro" id="IPR004089">
    <property type="entry name" value="MCPsignal_dom"/>
</dbReference>
<keyword evidence="6" id="KW-1185">Reference proteome</keyword>
<comment type="similarity">
    <text evidence="2">Belongs to the methyl-accepting chemotaxis (MCP) protein family.</text>
</comment>
<dbReference type="InterPro" id="IPR009050">
    <property type="entry name" value="Globin-like_sf"/>
</dbReference>
<dbReference type="InterPro" id="IPR039379">
    <property type="entry name" value="Protoglobin_sensor_dom"/>
</dbReference>
<gene>
    <name evidence="5" type="ORF">QYG89_01990</name>
</gene>
<evidence type="ECO:0000259" key="4">
    <source>
        <dbReference type="PROSITE" id="PS50111"/>
    </source>
</evidence>
<dbReference type="SUPFAM" id="SSF58104">
    <property type="entry name" value="Methyl-accepting chemotaxis protein (MCP) signaling domain"/>
    <property type="match status" value="1"/>
</dbReference>
<dbReference type="SUPFAM" id="SSF46458">
    <property type="entry name" value="Globin-like"/>
    <property type="match status" value="1"/>
</dbReference>
<dbReference type="Gene3D" id="1.10.287.950">
    <property type="entry name" value="Methyl-accepting chemotaxis protein"/>
    <property type="match status" value="1"/>
</dbReference>
<accession>A0ABW8I5G2</accession>
<protein>
    <submittedName>
        <fullName evidence="5">Globin-coupled sensor protein</fullName>
    </submittedName>
</protein>
<dbReference type="Gene3D" id="1.10.490.10">
    <property type="entry name" value="Globins"/>
    <property type="match status" value="1"/>
</dbReference>
<dbReference type="Pfam" id="PF00015">
    <property type="entry name" value="MCPsignal"/>
    <property type="match status" value="1"/>
</dbReference>
<evidence type="ECO:0000313" key="5">
    <source>
        <dbReference type="EMBL" id="MFK2824469.1"/>
    </source>
</evidence>
<organism evidence="5 6">
    <name type="scientific">Bacillus lumedeiriae</name>
    <dbReference type="NCBI Taxonomy" id="3058829"/>
    <lineage>
        <taxon>Bacteria</taxon>
        <taxon>Bacillati</taxon>
        <taxon>Bacillota</taxon>
        <taxon>Bacilli</taxon>
        <taxon>Bacillales</taxon>
        <taxon>Bacillaceae</taxon>
        <taxon>Bacillus</taxon>
    </lineage>
</organism>
<dbReference type="PROSITE" id="PS50111">
    <property type="entry name" value="CHEMOTAXIS_TRANSDUC_2"/>
    <property type="match status" value="1"/>
</dbReference>
<dbReference type="PANTHER" id="PTHR32089">
    <property type="entry name" value="METHYL-ACCEPTING CHEMOTAXIS PROTEIN MCPB"/>
    <property type="match status" value="1"/>
</dbReference>
<comment type="caution">
    <text evidence="5">The sequence shown here is derived from an EMBL/GenBank/DDBJ whole genome shotgun (WGS) entry which is preliminary data.</text>
</comment>
<reference evidence="5 6" key="1">
    <citation type="submission" date="2023-07" db="EMBL/GenBank/DDBJ databases">
        <title>Bacillus lucianemedeirus sp. nov, a new species isolated from an immunobiological production facility.</title>
        <authorList>
            <person name="Costa L.V."/>
            <person name="Miranda R.V.S.L."/>
            <person name="Brandao M.L.L."/>
            <person name="Reis C.M.F."/>
            <person name="Frazao A.M."/>
            <person name="Cruz F.V."/>
            <person name="Baio P.V.P."/>
            <person name="Veras J.F.C."/>
            <person name="Ramos J.N."/>
            <person name="Vieira V."/>
        </authorList>
    </citation>
    <scope>NUCLEOTIDE SEQUENCE [LARGE SCALE GENOMIC DNA]</scope>
    <source>
        <strain evidence="5 6">B190/17</strain>
    </source>
</reference>
<feature type="domain" description="Methyl-accepting transducer" evidence="4">
    <location>
        <begin position="205"/>
        <end position="426"/>
    </location>
</feature>
<evidence type="ECO:0000256" key="2">
    <source>
        <dbReference type="ARBA" id="ARBA00029447"/>
    </source>
</evidence>
<dbReference type="Proteomes" id="UP001619911">
    <property type="component" value="Unassembled WGS sequence"/>
</dbReference>
<dbReference type="CDD" id="cd01068">
    <property type="entry name" value="globin_sensor"/>
    <property type="match status" value="1"/>
</dbReference>
<dbReference type="EMBL" id="JAUIYO010000001">
    <property type="protein sequence ID" value="MFK2824469.1"/>
    <property type="molecule type" value="Genomic_DNA"/>
</dbReference>
<name>A0ABW8I5G2_9BACI</name>
<dbReference type="InterPro" id="IPR004090">
    <property type="entry name" value="Chemotax_Me-accpt_rcpt"/>
</dbReference>